<dbReference type="AlphaFoldDB" id="A0A6M1T4T8"/>
<dbReference type="Proteomes" id="UP000479132">
    <property type="component" value="Unassembled WGS sequence"/>
</dbReference>
<accession>A0A6M1T4T8</accession>
<feature type="domain" description="Retropepsin-like aspartic endopeptidase" evidence="1">
    <location>
        <begin position="10"/>
        <end position="145"/>
    </location>
</feature>
<dbReference type="InterPro" id="IPR021109">
    <property type="entry name" value="Peptidase_aspartic_dom_sf"/>
</dbReference>
<comment type="caution">
    <text evidence="2">The sequence shown here is derived from an EMBL/GenBank/DDBJ whole genome shotgun (WGS) entry which is preliminary data.</text>
</comment>
<proteinExistence type="predicted"/>
<evidence type="ECO:0000259" key="1">
    <source>
        <dbReference type="Pfam" id="PF05618"/>
    </source>
</evidence>
<reference evidence="2 3" key="1">
    <citation type="submission" date="2020-02" db="EMBL/GenBank/DDBJ databases">
        <title>Aliifodinibius halophilus 2W32, complete genome.</title>
        <authorList>
            <person name="Li Y."/>
            <person name="Wu S."/>
        </authorList>
    </citation>
    <scope>NUCLEOTIDE SEQUENCE [LARGE SCALE GENOMIC DNA]</scope>
    <source>
        <strain evidence="2 3">2W32</strain>
    </source>
</reference>
<dbReference type="PANTHER" id="PTHR38037:SF2">
    <property type="entry name" value="ATP-DEPENDENT ZINC PROTEASE DOMAIN-CONTAINING PROTEIN-RELATED"/>
    <property type="match status" value="1"/>
</dbReference>
<dbReference type="RefSeq" id="WP_165269405.1">
    <property type="nucleotide sequence ID" value="NZ_JAALLS010000015.1"/>
</dbReference>
<sequence length="152" mass="17737">MASQLNELKIIGRLERVHFPEWNLTNINAKVDTGAYTSSLHCHHIQPFDRDGERYVKFNLLDPSHDTYIDDKFELPICRTKTVKSSNGSTEERYVVETRVELFGETIKAKFSLTDRSEMRYPVLLGRKLLNGRFLVDVSQKYISQEIEEKKI</sequence>
<evidence type="ECO:0000313" key="2">
    <source>
        <dbReference type="EMBL" id="NGP89057.1"/>
    </source>
</evidence>
<protein>
    <recommendedName>
        <fullName evidence="1">Retropepsin-like aspartic endopeptidase domain-containing protein</fullName>
    </recommendedName>
</protein>
<name>A0A6M1T4T8_9BACT</name>
<dbReference type="Gene3D" id="2.40.70.10">
    <property type="entry name" value="Acid Proteases"/>
    <property type="match status" value="1"/>
</dbReference>
<dbReference type="EMBL" id="JAALLS010000015">
    <property type="protein sequence ID" value="NGP89057.1"/>
    <property type="molecule type" value="Genomic_DNA"/>
</dbReference>
<dbReference type="InterPro" id="IPR008503">
    <property type="entry name" value="Asp_endopeptidase"/>
</dbReference>
<dbReference type="SUPFAM" id="SSF50630">
    <property type="entry name" value="Acid proteases"/>
    <property type="match status" value="1"/>
</dbReference>
<organism evidence="2 3">
    <name type="scientific">Fodinibius halophilus</name>
    <dbReference type="NCBI Taxonomy" id="1736908"/>
    <lineage>
        <taxon>Bacteria</taxon>
        <taxon>Pseudomonadati</taxon>
        <taxon>Balneolota</taxon>
        <taxon>Balneolia</taxon>
        <taxon>Balneolales</taxon>
        <taxon>Balneolaceae</taxon>
        <taxon>Fodinibius</taxon>
    </lineage>
</organism>
<dbReference type="Pfam" id="PF05618">
    <property type="entry name" value="Zn_protease"/>
    <property type="match status" value="1"/>
</dbReference>
<dbReference type="PANTHER" id="PTHR38037">
    <property type="entry name" value="ZN_PROTEASE DOMAIN-CONTAINING PROTEIN"/>
    <property type="match status" value="1"/>
</dbReference>
<evidence type="ECO:0000313" key="3">
    <source>
        <dbReference type="Proteomes" id="UP000479132"/>
    </source>
</evidence>
<gene>
    <name evidence="2" type="ORF">G3569_11900</name>
</gene>
<keyword evidence="3" id="KW-1185">Reference proteome</keyword>